<sequence length="474" mass="53127">MPQKYFSPENSSDISEKNYPLSDQINIANRARHTHLNKLIIERLPLALPPFSQNPSVYATGLLHFAPIYIAFEELWDNILHPSQCSSSLRSSFPPISFETGLPNPYTGSNPSSPISDSPSLPDIPRICSRKSSLLCKVRLPELLRTGRLRSDLKRLIGVTEDEVQEQIMFVSTTGALAKFLEHMRQSVTENPHLLLAYAWVFYMALFSGGRYLRASLKEAGGSGANFWAQSPSPFSSYSNMWTNSKREKSQTLSGSDSKSISILTPAPPANEDEEMLFKLSFFHFVGNDDGEDIKREFKHRFNESETLLSDNEKSEIVLESQLIFKFMIEIIGYLDEEMSTQEDDLDNSSLPRQSRLLMTARDSVSVAKERMLQRSYSEPSGLGVSVSKAVSFELPFPTLKSARAASASRALHEKQKSRALGSNSTGFKLIETYNLMSILPLIGLFPLKEQGIDILSSNSNQMSRVRLIMAARF</sequence>
<organism evidence="1 2">
    <name type="scientific">Blumeria graminis f. sp. triticale</name>
    <dbReference type="NCBI Taxonomy" id="1689686"/>
    <lineage>
        <taxon>Eukaryota</taxon>
        <taxon>Fungi</taxon>
        <taxon>Dikarya</taxon>
        <taxon>Ascomycota</taxon>
        <taxon>Pezizomycotina</taxon>
        <taxon>Leotiomycetes</taxon>
        <taxon>Erysiphales</taxon>
        <taxon>Erysiphaceae</taxon>
        <taxon>Blumeria</taxon>
    </lineage>
</organism>
<dbReference type="InterPro" id="IPR016053">
    <property type="entry name" value="Haem_Oase-like"/>
</dbReference>
<dbReference type="PANTHER" id="PTHR10720">
    <property type="entry name" value="HEME OXYGENASE"/>
    <property type="match status" value="1"/>
</dbReference>
<name>A0A9W4GGZ2_BLUGR</name>
<accession>A0A9W4GGZ2</accession>
<dbReference type="InterPro" id="IPR002051">
    <property type="entry name" value="Haem_Oase"/>
</dbReference>
<dbReference type="Proteomes" id="UP000683417">
    <property type="component" value="Unassembled WGS sequence"/>
</dbReference>
<dbReference type="EMBL" id="CAJHIT010000008">
    <property type="protein sequence ID" value="CAD6504368.1"/>
    <property type="molecule type" value="Genomic_DNA"/>
</dbReference>
<protein>
    <submittedName>
        <fullName evidence="1">BgTH12-06099</fullName>
    </submittedName>
</protein>
<dbReference type="GO" id="GO:0004392">
    <property type="term" value="F:heme oxygenase (decyclizing) activity"/>
    <property type="evidence" value="ECO:0007669"/>
    <property type="project" value="InterPro"/>
</dbReference>
<evidence type="ECO:0000313" key="1">
    <source>
        <dbReference type="EMBL" id="CAD6504368.1"/>
    </source>
</evidence>
<comment type="caution">
    <text evidence="1">The sequence shown here is derived from an EMBL/GenBank/DDBJ whole genome shotgun (WGS) entry which is preliminary data.</text>
</comment>
<dbReference type="CDD" id="cd19165">
    <property type="entry name" value="HemeO"/>
    <property type="match status" value="1"/>
</dbReference>
<reference evidence="1" key="1">
    <citation type="submission" date="2020-10" db="EMBL/GenBank/DDBJ databases">
        <authorList>
            <person name="Muller C M."/>
        </authorList>
    </citation>
    <scope>NUCLEOTIDE SEQUENCE</scope>
    <source>
        <strain evidence="1">THUN-12</strain>
    </source>
</reference>
<dbReference type="PANTHER" id="PTHR10720:SF0">
    <property type="entry name" value="HEME OXYGENASE"/>
    <property type="match status" value="1"/>
</dbReference>
<proteinExistence type="predicted"/>
<dbReference type="GO" id="GO:0006788">
    <property type="term" value="P:heme oxidation"/>
    <property type="evidence" value="ECO:0007669"/>
    <property type="project" value="InterPro"/>
</dbReference>
<evidence type="ECO:0000313" key="2">
    <source>
        <dbReference type="Proteomes" id="UP000683417"/>
    </source>
</evidence>
<dbReference type="Pfam" id="PF01126">
    <property type="entry name" value="Heme_oxygenase"/>
    <property type="match status" value="1"/>
</dbReference>
<dbReference type="AlphaFoldDB" id="A0A9W4GGZ2"/>
<gene>
    <name evidence="1" type="ORF">BGTH12_LOCUS5726</name>
</gene>